<feature type="compositionally biased region" description="Polar residues" evidence="1">
    <location>
        <begin position="28"/>
        <end position="41"/>
    </location>
</feature>
<sequence length="89" mass="9880">NTSVKWLRSDIHMLGSYRSRKEKKRIENVQSSSPSLDLPRPQNTAAPVLTFGHLPLIPSLNCSLSSFFTAPLANSPYMSSLWLPLTSPP</sequence>
<evidence type="ECO:0000313" key="2">
    <source>
        <dbReference type="Ensembl" id="ENSGMOP00000048388.1"/>
    </source>
</evidence>
<dbReference type="Ensembl" id="ENSGMOT00000026323.1">
    <property type="protein sequence ID" value="ENSGMOP00000048388.1"/>
    <property type="gene ID" value="ENSGMOG00000026145.1"/>
</dbReference>
<accession>A0A8C5BML4</accession>
<dbReference type="Proteomes" id="UP000694546">
    <property type="component" value="Chromosome 6"/>
</dbReference>
<evidence type="ECO:0000256" key="1">
    <source>
        <dbReference type="SAM" id="MobiDB-lite"/>
    </source>
</evidence>
<evidence type="ECO:0000313" key="3">
    <source>
        <dbReference type="Proteomes" id="UP000694546"/>
    </source>
</evidence>
<reference evidence="2" key="2">
    <citation type="submission" date="2025-09" db="UniProtKB">
        <authorList>
            <consortium name="Ensembl"/>
        </authorList>
    </citation>
    <scope>IDENTIFICATION</scope>
</reference>
<reference evidence="2" key="1">
    <citation type="submission" date="2025-08" db="UniProtKB">
        <authorList>
            <consortium name="Ensembl"/>
        </authorList>
    </citation>
    <scope>IDENTIFICATION</scope>
</reference>
<feature type="region of interest" description="Disordered" evidence="1">
    <location>
        <begin position="22"/>
        <end position="41"/>
    </location>
</feature>
<proteinExistence type="predicted"/>
<keyword evidence="3" id="KW-1185">Reference proteome</keyword>
<organism evidence="2 3">
    <name type="scientific">Gadus morhua</name>
    <name type="common">Atlantic cod</name>
    <dbReference type="NCBI Taxonomy" id="8049"/>
    <lineage>
        <taxon>Eukaryota</taxon>
        <taxon>Metazoa</taxon>
        <taxon>Chordata</taxon>
        <taxon>Craniata</taxon>
        <taxon>Vertebrata</taxon>
        <taxon>Euteleostomi</taxon>
        <taxon>Actinopterygii</taxon>
        <taxon>Neopterygii</taxon>
        <taxon>Teleostei</taxon>
        <taxon>Neoteleostei</taxon>
        <taxon>Acanthomorphata</taxon>
        <taxon>Zeiogadaria</taxon>
        <taxon>Gadariae</taxon>
        <taxon>Gadiformes</taxon>
        <taxon>Gadoidei</taxon>
        <taxon>Gadidae</taxon>
        <taxon>Gadus</taxon>
    </lineage>
</organism>
<protein>
    <submittedName>
        <fullName evidence="2">Uncharacterized protein</fullName>
    </submittedName>
</protein>
<name>A0A8C5BML4_GADMO</name>
<dbReference type="AlphaFoldDB" id="A0A8C5BML4"/>